<protein>
    <submittedName>
        <fullName evidence="1">Uncharacterized protein</fullName>
    </submittedName>
</protein>
<name>A0ABD3J5W7_EUCGL</name>
<dbReference type="EMBL" id="JBJKBG010000009">
    <property type="protein sequence ID" value="KAL3721909.1"/>
    <property type="molecule type" value="Genomic_DNA"/>
</dbReference>
<reference evidence="1 2" key="1">
    <citation type="submission" date="2024-11" db="EMBL/GenBank/DDBJ databases">
        <title>Chromosome-level genome assembly of Eucalyptus globulus Labill. provides insights into its genome evolution.</title>
        <authorList>
            <person name="Li X."/>
        </authorList>
    </citation>
    <scope>NUCLEOTIDE SEQUENCE [LARGE SCALE GENOMIC DNA]</scope>
    <source>
        <strain evidence="1">CL2024</strain>
        <tissue evidence="1">Fresh tender leaves</tissue>
    </source>
</reference>
<dbReference type="Proteomes" id="UP001634007">
    <property type="component" value="Unassembled WGS sequence"/>
</dbReference>
<accession>A0ABD3J5W7</accession>
<proteinExistence type="predicted"/>
<comment type="caution">
    <text evidence="1">The sequence shown here is derived from an EMBL/GenBank/DDBJ whole genome shotgun (WGS) entry which is preliminary data.</text>
</comment>
<dbReference type="AlphaFoldDB" id="A0ABD3J5W7"/>
<organism evidence="1 2">
    <name type="scientific">Eucalyptus globulus</name>
    <name type="common">Tasmanian blue gum</name>
    <dbReference type="NCBI Taxonomy" id="34317"/>
    <lineage>
        <taxon>Eukaryota</taxon>
        <taxon>Viridiplantae</taxon>
        <taxon>Streptophyta</taxon>
        <taxon>Embryophyta</taxon>
        <taxon>Tracheophyta</taxon>
        <taxon>Spermatophyta</taxon>
        <taxon>Magnoliopsida</taxon>
        <taxon>eudicotyledons</taxon>
        <taxon>Gunneridae</taxon>
        <taxon>Pentapetalae</taxon>
        <taxon>rosids</taxon>
        <taxon>malvids</taxon>
        <taxon>Myrtales</taxon>
        <taxon>Myrtaceae</taxon>
        <taxon>Myrtoideae</taxon>
        <taxon>Eucalypteae</taxon>
        <taxon>Eucalyptus</taxon>
    </lineage>
</organism>
<gene>
    <name evidence="1" type="ORF">ACJRO7_034281</name>
</gene>
<sequence>MDQRAAGMKTEGNSSSVASWALLLHGVSSSYWRRERSQDGRLAAWRKLSGIVAGLSTEKDRPWTCGPSVDDGNFEQGVGGFLMMHVDGG</sequence>
<keyword evidence="2" id="KW-1185">Reference proteome</keyword>
<evidence type="ECO:0000313" key="2">
    <source>
        <dbReference type="Proteomes" id="UP001634007"/>
    </source>
</evidence>
<evidence type="ECO:0000313" key="1">
    <source>
        <dbReference type="EMBL" id="KAL3721909.1"/>
    </source>
</evidence>